<dbReference type="InterPro" id="IPR001680">
    <property type="entry name" value="WD40_rpt"/>
</dbReference>
<reference evidence="1 2" key="1">
    <citation type="submission" date="2019-03" db="EMBL/GenBank/DDBJ databases">
        <title>Sequencing the genomes of 1000 actinobacteria strains.</title>
        <authorList>
            <person name="Klenk H.-P."/>
        </authorList>
    </citation>
    <scope>NUCLEOTIDE SEQUENCE [LARGE SCALE GENOMIC DNA]</scope>
    <source>
        <strain evidence="1 2">DSM 43805</strain>
    </source>
</reference>
<sequence length="289" mass="30719">MRPSPYGVVAFRHDGRRLAMSAPNGELTLWDTTDPAYPQRAGRLRAGRGIAAAEWNPAVPELLATASADGTSAVWRVPPSGVPEQVAGWAALPERARHVGWVAGGSLVYSMTGHGRATVWDVAGGYVTSRAEMSDRRPVVAAHYRADEIVAVTDSGWARLWHPRRRPGEWVRLTDRPVGACTWSSTWLVVAGLDGQATCFDAEFQPVRTLRVARARPWAVACSDDGRLVASFGDNRVIAVDHDGAVGWETALHGPAARSVGIAGDLVALSGGQPRPVLLALLSGSGVAL</sequence>
<evidence type="ECO:0000313" key="2">
    <source>
        <dbReference type="Proteomes" id="UP000294901"/>
    </source>
</evidence>
<protein>
    <submittedName>
        <fullName evidence="1">Uncharacterized protein</fullName>
    </submittedName>
</protein>
<evidence type="ECO:0000313" key="1">
    <source>
        <dbReference type="EMBL" id="TDO33045.1"/>
    </source>
</evidence>
<dbReference type="SUPFAM" id="SSF101908">
    <property type="entry name" value="Putative isomerase YbhE"/>
    <property type="match status" value="1"/>
</dbReference>
<dbReference type="RefSeq" id="WP_133878934.1">
    <property type="nucleotide sequence ID" value="NZ_BOMD01000049.1"/>
</dbReference>
<accession>A0A4R6JER3</accession>
<dbReference type="EMBL" id="SNWR01000002">
    <property type="protein sequence ID" value="TDO33045.1"/>
    <property type="molecule type" value="Genomic_DNA"/>
</dbReference>
<proteinExistence type="predicted"/>
<comment type="caution">
    <text evidence="1">The sequence shown here is derived from an EMBL/GenBank/DDBJ whole genome shotgun (WGS) entry which is preliminary data.</text>
</comment>
<keyword evidence="2" id="KW-1185">Reference proteome</keyword>
<dbReference type="Gene3D" id="2.130.10.10">
    <property type="entry name" value="YVTN repeat-like/Quinoprotein amine dehydrogenase"/>
    <property type="match status" value="2"/>
</dbReference>
<name>A0A4R6JER3_9ACTN</name>
<gene>
    <name evidence="1" type="ORF">C8E87_8526</name>
</gene>
<dbReference type="Proteomes" id="UP000294901">
    <property type="component" value="Unassembled WGS sequence"/>
</dbReference>
<dbReference type="AlphaFoldDB" id="A0A4R6JER3"/>
<organism evidence="1 2">
    <name type="scientific">Paractinoplanes brasiliensis</name>
    <dbReference type="NCBI Taxonomy" id="52695"/>
    <lineage>
        <taxon>Bacteria</taxon>
        <taxon>Bacillati</taxon>
        <taxon>Actinomycetota</taxon>
        <taxon>Actinomycetes</taxon>
        <taxon>Micromonosporales</taxon>
        <taxon>Micromonosporaceae</taxon>
        <taxon>Paractinoplanes</taxon>
    </lineage>
</organism>
<dbReference type="InterPro" id="IPR015943">
    <property type="entry name" value="WD40/YVTN_repeat-like_dom_sf"/>
</dbReference>
<dbReference type="SMART" id="SM00320">
    <property type="entry name" value="WD40"/>
    <property type="match status" value="3"/>
</dbReference>
<dbReference type="OrthoDB" id="3290526at2"/>